<feature type="compositionally biased region" description="Basic and acidic residues" evidence="1">
    <location>
        <begin position="35"/>
        <end position="47"/>
    </location>
</feature>
<proteinExistence type="predicted"/>
<dbReference type="EMBL" id="MNCJ02000322">
    <property type="protein sequence ID" value="KAF5799527.1"/>
    <property type="molecule type" value="Genomic_DNA"/>
</dbReference>
<dbReference type="Gramene" id="mRNA:HanXRQr2_Chr07g0305521">
    <property type="protein sequence ID" value="mRNA:HanXRQr2_Chr07g0305521"/>
    <property type="gene ID" value="HanXRQr2_Chr07g0305521"/>
</dbReference>
<accession>A0A9K3IMY3</accession>
<evidence type="ECO:0000256" key="1">
    <source>
        <dbReference type="SAM" id="MobiDB-lite"/>
    </source>
</evidence>
<gene>
    <name evidence="2" type="ORF">HanXRQr2_Chr07g0305521</name>
</gene>
<organism evidence="2 3">
    <name type="scientific">Helianthus annuus</name>
    <name type="common">Common sunflower</name>
    <dbReference type="NCBI Taxonomy" id="4232"/>
    <lineage>
        <taxon>Eukaryota</taxon>
        <taxon>Viridiplantae</taxon>
        <taxon>Streptophyta</taxon>
        <taxon>Embryophyta</taxon>
        <taxon>Tracheophyta</taxon>
        <taxon>Spermatophyta</taxon>
        <taxon>Magnoliopsida</taxon>
        <taxon>eudicotyledons</taxon>
        <taxon>Gunneridae</taxon>
        <taxon>Pentapetalae</taxon>
        <taxon>asterids</taxon>
        <taxon>campanulids</taxon>
        <taxon>Asterales</taxon>
        <taxon>Asteraceae</taxon>
        <taxon>Asteroideae</taxon>
        <taxon>Heliantheae alliance</taxon>
        <taxon>Heliantheae</taxon>
        <taxon>Helianthus</taxon>
    </lineage>
</organism>
<feature type="compositionally biased region" description="Polar residues" evidence="1">
    <location>
        <begin position="1"/>
        <end position="13"/>
    </location>
</feature>
<reference evidence="2" key="1">
    <citation type="journal article" date="2017" name="Nature">
        <title>The sunflower genome provides insights into oil metabolism, flowering and Asterid evolution.</title>
        <authorList>
            <person name="Badouin H."/>
            <person name="Gouzy J."/>
            <person name="Grassa C.J."/>
            <person name="Murat F."/>
            <person name="Staton S.E."/>
            <person name="Cottret L."/>
            <person name="Lelandais-Briere C."/>
            <person name="Owens G.L."/>
            <person name="Carrere S."/>
            <person name="Mayjonade B."/>
            <person name="Legrand L."/>
            <person name="Gill N."/>
            <person name="Kane N.C."/>
            <person name="Bowers J.E."/>
            <person name="Hubner S."/>
            <person name="Bellec A."/>
            <person name="Berard A."/>
            <person name="Berges H."/>
            <person name="Blanchet N."/>
            <person name="Boniface M.C."/>
            <person name="Brunel D."/>
            <person name="Catrice O."/>
            <person name="Chaidir N."/>
            <person name="Claudel C."/>
            <person name="Donnadieu C."/>
            <person name="Faraut T."/>
            <person name="Fievet G."/>
            <person name="Helmstetter N."/>
            <person name="King M."/>
            <person name="Knapp S.J."/>
            <person name="Lai Z."/>
            <person name="Le Paslier M.C."/>
            <person name="Lippi Y."/>
            <person name="Lorenzon L."/>
            <person name="Mandel J.R."/>
            <person name="Marage G."/>
            <person name="Marchand G."/>
            <person name="Marquand E."/>
            <person name="Bret-Mestries E."/>
            <person name="Morien E."/>
            <person name="Nambeesan S."/>
            <person name="Nguyen T."/>
            <person name="Pegot-Espagnet P."/>
            <person name="Pouilly N."/>
            <person name="Raftis F."/>
            <person name="Sallet E."/>
            <person name="Schiex T."/>
            <person name="Thomas J."/>
            <person name="Vandecasteele C."/>
            <person name="Vares D."/>
            <person name="Vear F."/>
            <person name="Vautrin S."/>
            <person name="Crespi M."/>
            <person name="Mangin B."/>
            <person name="Burke J.M."/>
            <person name="Salse J."/>
            <person name="Munos S."/>
            <person name="Vincourt P."/>
            <person name="Rieseberg L.H."/>
            <person name="Langlade N.B."/>
        </authorList>
    </citation>
    <scope>NUCLEOTIDE SEQUENCE</scope>
    <source>
        <tissue evidence="2">Leaves</tissue>
    </source>
</reference>
<dbReference type="Proteomes" id="UP000215914">
    <property type="component" value="Unassembled WGS sequence"/>
</dbReference>
<keyword evidence="3" id="KW-1185">Reference proteome</keyword>
<evidence type="ECO:0000313" key="3">
    <source>
        <dbReference type="Proteomes" id="UP000215914"/>
    </source>
</evidence>
<feature type="compositionally biased region" description="Polar residues" evidence="1">
    <location>
        <begin position="53"/>
        <end position="62"/>
    </location>
</feature>
<dbReference type="AlphaFoldDB" id="A0A9K3IMY3"/>
<feature type="region of interest" description="Disordered" evidence="1">
    <location>
        <begin position="1"/>
        <end position="88"/>
    </location>
</feature>
<feature type="compositionally biased region" description="Basic and acidic residues" evidence="1">
    <location>
        <begin position="65"/>
        <end position="88"/>
    </location>
</feature>
<sequence>MNLPTTASLSQSDAGVKDSKSYTVDDATPLSGNNESRKSTGDLKRTLEGSYDVDNSYSFSPSKSRKTETKDETKAQSKDKLLIPKLEK</sequence>
<reference evidence="2" key="2">
    <citation type="submission" date="2020-06" db="EMBL/GenBank/DDBJ databases">
        <title>Helianthus annuus Genome sequencing and assembly Release 2.</title>
        <authorList>
            <person name="Gouzy J."/>
            <person name="Langlade N."/>
            <person name="Munos S."/>
        </authorList>
    </citation>
    <scope>NUCLEOTIDE SEQUENCE</scope>
    <source>
        <tissue evidence="2">Leaves</tissue>
    </source>
</reference>
<name>A0A9K3IMY3_HELAN</name>
<comment type="caution">
    <text evidence="2">The sequence shown here is derived from an EMBL/GenBank/DDBJ whole genome shotgun (WGS) entry which is preliminary data.</text>
</comment>
<protein>
    <submittedName>
        <fullName evidence="2">Uncharacterized protein</fullName>
    </submittedName>
</protein>
<evidence type="ECO:0000313" key="2">
    <source>
        <dbReference type="EMBL" id="KAF5799527.1"/>
    </source>
</evidence>